<feature type="binding site" evidence="7">
    <location>
        <position position="48"/>
    </location>
    <ligand>
        <name>ATP</name>
        <dbReference type="ChEBI" id="CHEBI:30616"/>
    </ligand>
</feature>
<evidence type="ECO:0000256" key="2">
    <source>
        <dbReference type="ARBA" id="ARBA00012513"/>
    </source>
</evidence>
<evidence type="ECO:0000256" key="1">
    <source>
        <dbReference type="ARBA" id="ARBA00010886"/>
    </source>
</evidence>
<dbReference type="Gene3D" id="1.10.510.10">
    <property type="entry name" value="Transferase(Phosphotransferase) domain 1"/>
    <property type="match status" value="1"/>
</dbReference>
<dbReference type="EC" id="2.7.11.1" evidence="2"/>
<evidence type="ECO:0000256" key="3">
    <source>
        <dbReference type="ARBA" id="ARBA00022679"/>
    </source>
</evidence>
<evidence type="ECO:0000256" key="5">
    <source>
        <dbReference type="ARBA" id="ARBA00022777"/>
    </source>
</evidence>
<evidence type="ECO:0000256" key="6">
    <source>
        <dbReference type="ARBA" id="ARBA00022840"/>
    </source>
</evidence>
<dbReference type="InterPro" id="IPR017441">
    <property type="entry name" value="Protein_kinase_ATP_BS"/>
</dbReference>
<feature type="domain" description="Protein kinase" evidence="9">
    <location>
        <begin position="20"/>
        <end position="276"/>
    </location>
</feature>
<keyword evidence="6 7" id="KW-0067">ATP-binding</keyword>
<dbReference type="SUPFAM" id="SSF48452">
    <property type="entry name" value="TPR-like"/>
    <property type="match status" value="1"/>
</dbReference>
<dbReference type="SMART" id="SM00220">
    <property type="entry name" value="S_TKc"/>
    <property type="match status" value="1"/>
</dbReference>
<dbReference type="GO" id="GO:0005524">
    <property type="term" value="F:ATP binding"/>
    <property type="evidence" value="ECO:0007669"/>
    <property type="project" value="UniProtKB-UniRule"/>
</dbReference>
<dbReference type="InterPro" id="IPR011009">
    <property type="entry name" value="Kinase-like_dom_sf"/>
</dbReference>
<evidence type="ECO:0000256" key="4">
    <source>
        <dbReference type="ARBA" id="ARBA00022741"/>
    </source>
</evidence>
<comment type="similarity">
    <text evidence="1">Belongs to the protein kinase superfamily. NEK Ser/Thr protein kinase family. NIMA subfamily.</text>
</comment>
<dbReference type="GO" id="GO:0004674">
    <property type="term" value="F:protein serine/threonine kinase activity"/>
    <property type="evidence" value="ECO:0007669"/>
    <property type="project" value="UniProtKB-EC"/>
</dbReference>
<dbReference type="Proteomes" id="UP000326354">
    <property type="component" value="Chromosome"/>
</dbReference>
<dbReference type="RefSeq" id="WP_151967985.1">
    <property type="nucleotide sequence ID" value="NZ_AP019860.1"/>
</dbReference>
<name>A0A5S9ILZ7_UABAM</name>
<dbReference type="InterPro" id="IPR019734">
    <property type="entry name" value="TPR_rpt"/>
</dbReference>
<dbReference type="InterPro" id="IPR011990">
    <property type="entry name" value="TPR-like_helical_dom_sf"/>
</dbReference>
<keyword evidence="8" id="KW-0472">Membrane</keyword>
<dbReference type="InterPro" id="IPR000719">
    <property type="entry name" value="Prot_kinase_dom"/>
</dbReference>
<dbReference type="PROSITE" id="PS50011">
    <property type="entry name" value="PROTEIN_KINASE_DOM"/>
    <property type="match status" value="1"/>
</dbReference>
<evidence type="ECO:0000256" key="8">
    <source>
        <dbReference type="SAM" id="Phobius"/>
    </source>
</evidence>
<dbReference type="Gene3D" id="1.25.40.10">
    <property type="entry name" value="Tetratricopeptide repeat domain"/>
    <property type="match status" value="1"/>
</dbReference>
<gene>
    <name evidence="10" type="ORF">UABAM_02156</name>
</gene>
<dbReference type="Pfam" id="PF00069">
    <property type="entry name" value="Pkinase"/>
    <property type="match status" value="1"/>
</dbReference>
<dbReference type="OrthoDB" id="258731at2"/>
<dbReference type="InterPro" id="IPR016024">
    <property type="entry name" value="ARM-type_fold"/>
</dbReference>
<dbReference type="PANTHER" id="PTHR43671">
    <property type="entry name" value="SERINE/THREONINE-PROTEIN KINASE NEK"/>
    <property type="match status" value="1"/>
</dbReference>
<dbReference type="SUPFAM" id="SSF48371">
    <property type="entry name" value="ARM repeat"/>
    <property type="match status" value="1"/>
</dbReference>
<evidence type="ECO:0000313" key="10">
    <source>
        <dbReference type="EMBL" id="BBM83801.1"/>
    </source>
</evidence>
<keyword evidence="8" id="KW-0812">Transmembrane</keyword>
<dbReference type="InterPro" id="IPR050660">
    <property type="entry name" value="NEK_Ser/Thr_kinase"/>
</dbReference>
<protein>
    <recommendedName>
        <fullName evidence="2">non-specific serine/threonine protein kinase</fullName>
        <ecNumber evidence="2">2.7.11.1</ecNumber>
    </recommendedName>
</protein>
<feature type="transmembrane region" description="Helical" evidence="8">
    <location>
        <begin position="20"/>
        <end position="37"/>
    </location>
</feature>
<dbReference type="PROSITE" id="PS00107">
    <property type="entry name" value="PROTEIN_KINASE_ATP"/>
    <property type="match status" value="1"/>
</dbReference>
<keyword evidence="5 10" id="KW-0418">Kinase</keyword>
<feature type="transmembrane region" description="Helical" evidence="8">
    <location>
        <begin position="289"/>
        <end position="311"/>
    </location>
</feature>
<proteinExistence type="inferred from homology"/>
<dbReference type="SUPFAM" id="SSF56112">
    <property type="entry name" value="Protein kinase-like (PK-like)"/>
    <property type="match status" value="1"/>
</dbReference>
<keyword evidence="11" id="KW-1185">Reference proteome</keyword>
<evidence type="ECO:0000259" key="9">
    <source>
        <dbReference type="PROSITE" id="PS50011"/>
    </source>
</evidence>
<dbReference type="SMART" id="SM00028">
    <property type="entry name" value="TPR"/>
    <property type="match status" value="3"/>
</dbReference>
<dbReference type="CDD" id="cd14014">
    <property type="entry name" value="STKc_PknB_like"/>
    <property type="match status" value="1"/>
</dbReference>
<keyword evidence="8" id="KW-1133">Transmembrane helix</keyword>
<dbReference type="Gene3D" id="3.30.200.20">
    <property type="entry name" value="Phosphorylase Kinase, domain 1"/>
    <property type="match status" value="1"/>
</dbReference>
<reference evidence="10 11" key="1">
    <citation type="submission" date="2019-08" db="EMBL/GenBank/DDBJ databases">
        <title>Complete genome sequence of Candidatus Uab amorphum.</title>
        <authorList>
            <person name="Shiratori T."/>
            <person name="Suzuki S."/>
            <person name="Kakizawa Y."/>
            <person name="Ishida K."/>
        </authorList>
    </citation>
    <scope>NUCLEOTIDE SEQUENCE [LARGE SCALE GENOMIC DNA]</scope>
    <source>
        <strain evidence="10 11">SRT547</strain>
    </source>
</reference>
<evidence type="ECO:0000313" key="11">
    <source>
        <dbReference type="Proteomes" id="UP000326354"/>
    </source>
</evidence>
<organism evidence="10 11">
    <name type="scientific">Uabimicrobium amorphum</name>
    <dbReference type="NCBI Taxonomy" id="2596890"/>
    <lineage>
        <taxon>Bacteria</taxon>
        <taxon>Pseudomonadati</taxon>
        <taxon>Planctomycetota</taxon>
        <taxon>Candidatus Uabimicrobiia</taxon>
        <taxon>Candidatus Uabimicrobiales</taxon>
        <taxon>Candidatus Uabimicrobiaceae</taxon>
        <taxon>Candidatus Uabimicrobium</taxon>
    </lineage>
</organism>
<keyword evidence="3" id="KW-0808">Transferase</keyword>
<accession>A0A5S9ILZ7</accession>
<dbReference type="InterPro" id="IPR008271">
    <property type="entry name" value="Ser/Thr_kinase_AS"/>
</dbReference>
<sequence length="1372" mass="160313">MSLDHLEFFNIKPQTQINQYQVISQIGSGGMGVVYLVKDALNRKLAMKLIKLERGTAKRRFRREMEISAELQHDNIVKVLDAGAMNKCLYIVMEYIHGKPLDEYWQSLELHEKMVLFHKIAKAVGYAHSKKIVHRDLKPDNILVTPEGEPKIMDFGLAKWANGEVNDLTKDGSLLGTPRYMSPEQLSGKNSLIDMRTDVYALGVILYEMVTNQKMIQGKRRISIFSNIATYNFKPIQEQTEVPKEIENIWRNSVAHRHQRYADAQKMSEDIAHYLTQKKRPFTKRVQRFLRYHSHIIIVAMSVSITLVALYPSFFRDNDKKIIYVNDFVLEAENLINLGFFTEAESALKKAEKYRHSRQKIQLLRLQILFSRGEYTAIIQQNTQAAQHQIEATLLQIKALVRLNASYPVIAQYLQLIYKNDELSALEKQDENTKRLQNLRKIKDEATYHAILFAYHKKMYQKVFELKRYLTPQFRERSYANDLKFYIGESYLQQYKKSQSKTDLQKAYEIFTSIYDLFPEKAQVAYKIGVCLFKLKQPKNAQKYLEVCCQLQPQNSAYRLLLGKAYAATKNYDLANINLKMVRGKEKVKAIEGLFKLVLEDARYQDDVFWFLLRMVALYDEQNLPDLLESDVIELSQKYKVHYREYNNSKKIDGKLFQRYLSVSETRQQAVKAFLLAGYKQDFSHLLHKESLEKKILLRIQKNMRNFIIYLIAHTYLYNTPDIQNLLHKHHRSVEQILHNEKETILIRYLAAKALARIQLYQTVAAAMKSKNSETAVVCSAALSEVNFVFDLRYIGKLNFKLDSRYKAIIYARIFPERHMRYFDLIPRDTTPVSKEHPIYGIVENLRQNLAHEDKVIKVICAALLWRWTGDSELNTILHTVLHEKGPLATFANYYYWKSSYPIDYEDKYFDLLLQILQNSTAKIKHIALNNQNLNQVLLDNPKTKQKFIKALQKLAQEEDLYVKTKASSLIVSTDPKKQQNLYLGKIPLTVKIIVYMLGNLFKVFEIHEISRRGMVTKTSIHDLRNMGFTIMTNRNEPDEFKNFICKTGALFGVSRFKNLKIASSNLGANFLMSATTSYLYSQKTKPFFDLVLGNKSVSKSSLKKLLVPYLQHENPHVRMSAWAAQTYLSNRHQLQKLYQQGQKTEDVYIREGISWGINRFVLNDVMKNVSIQKKSQARAVPYYDIYIDFLRKAKNSHYIPLLRCAAELTNEDIRKAQFHYELAVIHKSLEEPQAIHHINKAIDLIKDLKSSMLDTWVRYQFEKATILSSNIPLHRQEVQSIIEKHLFYINNPDSLTTIATTLAKFQEEKYKDLLKKVLRKQLELLCNKKFKSSDELFQKKYQILQRLITLSENSNPLYNSFFEIIAAKIKK</sequence>
<dbReference type="EMBL" id="AP019860">
    <property type="protein sequence ID" value="BBM83801.1"/>
    <property type="molecule type" value="Genomic_DNA"/>
</dbReference>
<dbReference type="PANTHER" id="PTHR43671:SF13">
    <property type="entry name" value="SERINE_THREONINE-PROTEIN KINASE NEK2"/>
    <property type="match status" value="1"/>
</dbReference>
<evidence type="ECO:0000256" key="7">
    <source>
        <dbReference type="PROSITE-ProRule" id="PRU10141"/>
    </source>
</evidence>
<dbReference type="KEGG" id="uam:UABAM_02156"/>
<dbReference type="PROSITE" id="PS00108">
    <property type="entry name" value="PROTEIN_KINASE_ST"/>
    <property type="match status" value="1"/>
</dbReference>
<keyword evidence="4 7" id="KW-0547">Nucleotide-binding</keyword>